<evidence type="ECO:0000313" key="5">
    <source>
        <dbReference type="EMBL" id="WFQ92513.1"/>
    </source>
</evidence>
<dbReference type="REBASE" id="710302">
    <property type="entry name" value="S.Mfe14822ORF290P"/>
</dbReference>
<dbReference type="SUPFAM" id="SSF116734">
    <property type="entry name" value="DNA methylase specificity domain"/>
    <property type="match status" value="2"/>
</dbReference>
<dbReference type="GO" id="GO:0003677">
    <property type="term" value="F:DNA binding"/>
    <property type="evidence" value="ECO:0007669"/>
    <property type="project" value="UniProtKB-KW"/>
</dbReference>
<name>A0AAX3TEE8_9MOLU</name>
<dbReference type="InterPro" id="IPR044946">
    <property type="entry name" value="Restrct_endonuc_typeI_TRD_sf"/>
</dbReference>
<evidence type="ECO:0000256" key="1">
    <source>
        <dbReference type="ARBA" id="ARBA00010923"/>
    </source>
</evidence>
<dbReference type="EMBL" id="CP104008">
    <property type="protein sequence ID" value="WFQ92513.1"/>
    <property type="molecule type" value="Genomic_DNA"/>
</dbReference>
<sequence length="419" mass="48961">MKKVRLYDVLDDILDFSSKATYSGRNNMSLERNIPTLSALSVFQNYIDYSKCYYVSLDEYKKMTEKRIPKIGDILITKEAPVGRVAMLDKNGIAIGRRLWLLTGKENILNNDYLLYFLQWDKTQQLLRNISNGSTVKSINLNTFRNLEVEIHTYYEQVKIGNLLNLIDKKILLNNKINDNLTSQILNIYENWFIKFNFPGKNSESYKKNRKKFVYNEVINQELPINWEIQSIFENKLCEIISPGIDVFNKEKKYYATKEIQSMNIGEGEWIFYKNRKSRANMQPQSNSVWFAKMKNSIKHLFITRNMEFMLNKGVLSTGFCGLKCKDNSFAYIASFVLHPNFEFQKDALSHGATQQSINNEDLKNIKLIIPDEETLNTYHKLTNPMFCKITENTCETRLLINLKKVLLPLLMNGQVTIR</sequence>
<feature type="domain" description="Type I restriction modification DNA specificity" evidence="4">
    <location>
        <begin position="11"/>
        <end position="182"/>
    </location>
</feature>
<gene>
    <name evidence="5" type="ORF">MFERI14822_00291</name>
</gene>
<dbReference type="InterPro" id="IPR052021">
    <property type="entry name" value="Type-I_RS_S_subunit"/>
</dbReference>
<dbReference type="GO" id="GO:0009307">
    <property type="term" value="P:DNA restriction-modification system"/>
    <property type="evidence" value="ECO:0007669"/>
    <property type="project" value="UniProtKB-KW"/>
</dbReference>
<dbReference type="InterPro" id="IPR000055">
    <property type="entry name" value="Restrct_endonuc_typeI_TRD"/>
</dbReference>
<keyword evidence="3" id="KW-0238">DNA-binding</keyword>
<dbReference type="Pfam" id="PF01420">
    <property type="entry name" value="Methylase_S"/>
    <property type="match status" value="1"/>
</dbReference>
<dbReference type="RefSeq" id="WP_278307661.1">
    <property type="nucleotide sequence ID" value="NZ_CP104008.1"/>
</dbReference>
<dbReference type="PANTHER" id="PTHR30408:SF13">
    <property type="entry name" value="TYPE I RESTRICTION ENZYME HINDI SPECIFICITY SUBUNIT"/>
    <property type="match status" value="1"/>
</dbReference>
<dbReference type="Gene3D" id="3.90.220.20">
    <property type="entry name" value="DNA methylase specificity domains"/>
    <property type="match status" value="2"/>
</dbReference>
<comment type="similarity">
    <text evidence="1">Belongs to the type-I restriction system S methylase family.</text>
</comment>
<evidence type="ECO:0000256" key="2">
    <source>
        <dbReference type="ARBA" id="ARBA00022747"/>
    </source>
</evidence>
<dbReference type="Proteomes" id="UP001178743">
    <property type="component" value="Chromosome"/>
</dbReference>
<evidence type="ECO:0000256" key="3">
    <source>
        <dbReference type="ARBA" id="ARBA00023125"/>
    </source>
</evidence>
<keyword evidence="2" id="KW-0680">Restriction system</keyword>
<proteinExistence type="inferred from homology"/>
<dbReference type="PANTHER" id="PTHR30408">
    <property type="entry name" value="TYPE-1 RESTRICTION ENZYME ECOKI SPECIFICITY PROTEIN"/>
    <property type="match status" value="1"/>
</dbReference>
<reference evidence="5" key="1">
    <citation type="submission" date="2022-06" db="EMBL/GenBank/DDBJ databases">
        <title>Comparative genomic analysis of Mycoplasma feriruminatoris and the Mycoplasma mycoides cluster.</title>
        <authorList>
            <person name="Baby V."/>
            <person name="Ambroset C."/>
            <person name="Gaurivaud P."/>
            <person name="Boury C."/>
            <person name="Guichoux E."/>
            <person name="Lartigue C."/>
            <person name="Tardy F."/>
            <person name="Sirand-Pugnet P."/>
        </authorList>
    </citation>
    <scope>NUCLEOTIDE SEQUENCE</scope>
    <source>
        <strain evidence="5">L14822</strain>
    </source>
</reference>
<accession>A0AAX3TEE8</accession>
<evidence type="ECO:0000313" key="6">
    <source>
        <dbReference type="Proteomes" id="UP001178743"/>
    </source>
</evidence>
<organism evidence="5 6">
    <name type="scientific">Mycoplasma feriruminatoris</name>
    <dbReference type="NCBI Taxonomy" id="1179777"/>
    <lineage>
        <taxon>Bacteria</taxon>
        <taxon>Bacillati</taxon>
        <taxon>Mycoplasmatota</taxon>
        <taxon>Mollicutes</taxon>
        <taxon>Mycoplasmataceae</taxon>
        <taxon>Mycoplasma</taxon>
    </lineage>
</organism>
<dbReference type="AlphaFoldDB" id="A0AAX3TEE8"/>
<protein>
    <recommendedName>
        <fullName evidence="4">Type I restriction modification DNA specificity domain-containing protein</fullName>
    </recommendedName>
</protein>
<evidence type="ECO:0000259" key="4">
    <source>
        <dbReference type="Pfam" id="PF01420"/>
    </source>
</evidence>